<feature type="region of interest" description="Disordered" evidence="3">
    <location>
        <begin position="531"/>
        <end position="552"/>
    </location>
</feature>
<dbReference type="Gene3D" id="2.40.70.10">
    <property type="entry name" value="Acid Proteases"/>
    <property type="match status" value="1"/>
</dbReference>
<comment type="caution">
    <text evidence="5">The sequence shown here is derived from an EMBL/GenBank/DDBJ whole genome shotgun (WGS) entry which is preliminary data.</text>
</comment>
<evidence type="ECO:0000256" key="1">
    <source>
        <dbReference type="ARBA" id="ARBA00022737"/>
    </source>
</evidence>
<gene>
    <name evidence="5" type="ORF">niasHT_008383</name>
</gene>
<evidence type="ECO:0000313" key="6">
    <source>
        <dbReference type="Proteomes" id="UP001620626"/>
    </source>
</evidence>
<dbReference type="Proteomes" id="UP001620626">
    <property type="component" value="Unassembled WGS sequence"/>
</dbReference>
<keyword evidence="6" id="KW-1185">Reference proteome</keyword>
<dbReference type="EMBL" id="JBICBT010000251">
    <property type="protein sequence ID" value="KAL3119320.1"/>
    <property type="molecule type" value="Genomic_DNA"/>
</dbReference>
<dbReference type="PROSITE" id="PS50105">
    <property type="entry name" value="SAM_DOMAIN"/>
    <property type="match status" value="2"/>
</dbReference>
<proteinExistence type="predicted"/>
<dbReference type="AlphaFoldDB" id="A0ABD2LXK9"/>
<feature type="domain" description="SAM" evidence="4">
    <location>
        <begin position="458"/>
        <end position="503"/>
    </location>
</feature>
<evidence type="ECO:0000256" key="3">
    <source>
        <dbReference type="SAM" id="MobiDB-lite"/>
    </source>
</evidence>
<dbReference type="PANTHER" id="PTHR12587:SF20">
    <property type="entry name" value="LIPRIN-ALPHA, ISOFORM E"/>
    <property type="match status" value="1"/>
</dbReference>
<dbReference type="PANTHER" id="PTHR12587">
    <property type="entry name" value="LAR INTERACTING PROTEIN LIP -RELATED PROTEIN"/>
    <property type="match status" value="1"/>
</dbReference>
<dbReference type="InterPro" id="IPR021109">
    <property type="entry name" value="Peptidase_aspartic_dom_sf"/>
</dbReference>
<dbReference type="InterPro" id="IPR001660">
    <property type="entry name" value="SAM"/>
</dbReference>
<dbReference type="SUPFAM" id="SSF50630">
    <property type="entry name" value="Acid proteases"/>
    <property type="match status" value="1"/>
</dbReference>
<dbReference type="Pfam" id="PF00536">
    <property type="entry name" value="SAM_1"/>
    <property type="match status" value="1"/>
</dbReference>
<dbReference type="SMART" id="SM00454">
    <property type="entry name" value="SAM"/>
    <property type="match status" value="2"/>
</dbReference>
<feature type="domain" description="SAM" evidence="4">
    <location>
        <begin position="379"/>
        <end position="434"/>
    </location>
</feature>
<organism evidence="5 6">
    <name type="scientific">Heterodera trifolii</name>
    <dbReference type="NCBI Taxonomy" id="157864"/>
    <lineage>
        <taxon>Eukaryota</taxon>
        <taxon>Metazoa</taxon>
        <taxon>Ecdysozoa</taxon>
        <taxon>Nematoda</taxon>
        <taxon>Chromadorea</taxon>
        <taxon>Rhabditida</taxon>
        <taxon>Tylenchina</taxon>
        <taxon>Tylenchomorpha</taxon>
        <taxon>Tylenchoidea</taxon>
        <taxon>Heteroderidae</taxon>
        <taxon>Heteroderinae</taxon>
        <taxon>Heterodera</taxon>
    </lineage>
</organism>
<reference evidence="5 6" key="1">
    <citation type="submission" date="2024-10" db="EMBL/GenBank/DDBJ databases">
        <authorList>
            <person name="Kim D."/>
        </authorList>
    </citation>
    <scope>NUCLEOTIDE SEQUENCE [LARGE SCALE GENOMIC DNA]</scope>
    <source>
        <strain evidence="5">BH-2024</strain>
    </source>
</reference>
<name>A0ABD2LXK9_9BILA</name>
<accession>A0ABD2LXK9</accession>
<dbReference type="SUPFAM" id="SSF47769">
    <property type="entry name" value="SAM/Pointed domain"/>
    <property type="match status" value="1"/>
</dbReference>
<keyword evidence="2" id="KW-0175">Coiled coil</keyword>
<evidence type="ECO:0000256" key="2">
    <source>
        <dbReference type="ARBA" id="ARBA00023054"/>
    </source>
</evidence>
<dbReference type="Gene3D" id="1.10.150.50">
    <property type="entry name" value="Transcription Factor, Ets-1"/>
    <property type="match status" value="2"/>
</dbReference>
<dbReference type="CDD" id="cd00303">
    <property type="entry name" value="retropepsin_like"/>
    <property type="match status" value="1"/>
</dbReference>
<sequence length="552" mass="61100">MFLRAKIAKSQVPQRSSLRAEISESEQHQKTELEAYFVGVLKDQFGNELLLKAVHPDIRPSIVGDFSNPQNCWDANACHSDLDIFGLGSRIVHYKSGGNRCGTPISAFAVQVSSDSPSSSSNSSSAPSGSFSSTSPSSSSSSKSPSPSTSTDSVIYAHFYKPLKYIKVFILEHWVMGLSDSGSMGALISYELVCRYNKQGLIDKDRATKISGLGGRTKTKGRLRTEIRIGAARVKVPFDVVAGLPFDIIIGQNVIYALRANLCSENNDHLTYTYKGERLSEPLLENSDATKTKEKTWMEHLLQCLMPITSYSLNDWLTLLQRQIANGGENVSLSDLECGGSTELNGMAGGTSDKMPDGGDKKSQLKNREMKDEWLRNKWLPSLGLGKYRTEFMECLVDARMLEHLSKGDLGEMKMIDSFHRTSLFYGIACLKKLNYDRKQLEERRSASEDVNKDLMVWSNERVIKWLEEIGLGTFVANAVDSGVHGALMALNTTFDVPAMAQILQIPDSDSARQTLEKEFKKLVANYRVRGETGDENSKGGSGEKQPQQHKT</sequence>
<keyword evidence="1" id="KW-0677">Repeat</keyword>
<evidence type="ECO:0000313" key="5">
    <source>
        <dbReference type="EMBL" id="KAL3119320.1"/>
    </source>
</evidence>
<evidence type="ECO:0000259" key="4">
    <source>
        <dbReference type="PROSITE" id="PS50105"/>
    </source>
</evidence>
<feature type="region of interest" description="Disordered" evidence="3">
    <location>
        <begin position="116"/>
        <end position="151"/>
    </location>
</feature>
<dbReference type="InterPro" id="IPR029515">
    <property type="entry name" value="Liprin"/>
</dbReference>
<dbReference type="InterPro" id="IPR013761">
    <property type="entry name" value="SAM/pointed_sf"/>
</dbReference>
<protein>
    <recommendedName>
        <fullName evidence="4">SAM domain-containing protein</fullName>
    </recommendedName>
</protein>